<dbReference type="SUPFAM" id="SSF143631">
    <property type="entry name" value="ApbE-like"/>
    <property type="match status" value="1"/>
</dbReference>
<evidence type="ECO:0000256" key="5">
    <source>
        <dbReference type="ARBA" id="ARBA00022723"/>
    </source>
</evidence>
<dbReference type="OrthoDB" id="9778595at2"/>
<evidence type="ECO:0000256" key="7">
    <source>
        <dbReference type="ARBA" id="ARBA00022842"/>
    </source>
</evidence>
<dbReference type="Gene3D" id="3.10.520.10">
    <property type="entry name" value="ApbE-like domains"/>
    <property type="match status" value="1"/>
</dbReference>
<dbReference type="PIRSF" id="PIRSF006268">
    <property type="entry name" value="ApbE"/>
    <property type="match status" value="1"/>
</dbReference>
<keyword evidence="12" id="KW-0449">Lipoprotein</keyword>
<organism evidence="13 14">
    <name type="scientific">Haloflavibacter putidus</name>
    <dbReference type="NCBI Taxonomy" id="2576776"/>
    <lineage>
        <taxon>Bacteria</taxon>
        <taxon>Pseudomonadati</taxon>
        <taxon>Bacteroidota</taxon>
        <taxon>Flavobacteriia</taxon>
        <taxon>Flavobacteriales</taxon>
        <taxon>Flavobacteriaceae</taxon>
        <taxon>Haloflavibacter</taxon>
    </lineage>
</organism>
<dbReference type="GO" id="GO:0005886">
    <property type="term" value="C:plasma membrane"/>
    <property type="evidence" value="ECO:0007669"/>
    <property type="project" value="UniProtKB-SubCell"/>
</dbReference>
<keyword evidence="5 10" id="KW-0479">Metal-binding</keyword>
<keyword evidence="6 10" id="KW-0274">FAD</keyword>
<comment type="function">
    <text evidence="12">Flavin transferase that catalyzes the transfer of the FMN moiety of FAD and its covalent binding to the hydroxyl group of a threonine residue in a target flavoprotein.</text>
</comment>
<comment type="catalytic activity">
    <reaction evidence="9 10 12">
        <text>L-threonyl-[protein] + FAD = FMN-L-threonyl-[protein] + AMP + H(+)</text>
        <dbReference type="Rhea" id="RHEA:36847"/>
        <dbReference type="Rhea" id="RHEA-COMP:11060"/>
        <dbReference type="Rhea" id="RHEA-COMP:11061"/>
        <dbReference type="ChEBI" id="CHEBI:15378"/>
        <dbReference type="ChEBI" id="CHEBI:30013"/>
        <dbReference type="ChEBI" id="CHEBI:57692"/>
        <dbReference type="ChEBI" id="CHEBI:74257"/>
        <dbReference type="ChEBI" id="CHEBI:456215"/>
        <dbReference type="EC" id="2.7.1.180"/>
    </reaction>
</comment>
<dbReference type="EMBL" id="VIAR01000009">
    <property type="protein sequence ID" value="TQD37720.1"/>
    <property type="molecule type" value="Genomic_DNA"/>
</dbReference>
<keyword evidence="3 10" id="KW-0285">Flavoprotein</keyword>
<keyword evidence="14" id="KW-1185">Reference proteome</keyword>
<evidence type="ECO:0000313" key="13">
    <source>
        <dbReference type="EMBL" id="TQD37720.1"/>
    </source>
</evidence>
<dbReference type="PANTHER" id="PTHR30040:SF2">
    <property type="entry name" value="FAD:PROTEIN FMN TRANSFERASE"/>
    <property type="match status" value="1"/>
</dbReference>
<reference evidence="13 14" key="1">
    <citation type="submission" date="2019-06" db="EMBL/GenBank/DDBJ databases">
        <title>Flavibacter putida gen. nov., sp. nov., a novel marine bacterium of the family Flavobacteriaceae isolated from coastal seawater.</title>
        <authorList>
            <person name="Feng X."/>
        </authorList>
    </citation>
    <scope>NUCLEOTIDE SEQUENCE [LARGE SCALE GENOMIC DNA]</scope>
    <source>
        <strain evidence="13 14">PLHSN227</strain>
    </source>
</reference>
<evidence type="ECO:0000256" key="8">
    <source>
        <dbReference type="ARBA" id="ARBA00031306"/>
    </source>
</evidence>
<keyword evidence="12" id="KW-0997">Cell inner membrane</keyword>
<evidence type="ECO:0000313" key="14">
    <source>
        <dbReference type="Proteomes" id="UP000317169"/>
    </source>
</evidence>
<evidence type="ECO:0000256" key="11">
    <source>
        <dbReference type="PIRSR" id="PIRSR006268-2"/>
    </source>
</evidence>
<dbReference type="EC" id="2.7.1.180" evidence="1 10"/>
<comment type="cofactor">
    <cofactor evidence="11">
        <name>Mg(2+)</name>
        <dbReference type="ChEBI" id="CHEBI:18420"/>
    </cofactor>
    <cofactor evidence="11">
        <name>Mn(2+)</name>
        <dbReference type="ChEBI" id="CHEBI:29035"/>
    </cofactor>
    <text evidence="11">Magnesium. Can also use manganese.</text>
</comment>
<evidence type="ECO:0000256" key="6">
    <source>
        <dbReference type="ARBA" id="ARBA00022827"/>
    </source>
</evidence>
<evidence type="ECO:0000256" key="3">
    <source>
        <dbReference type="ARBA" id="ARBA00022630"/>
    </source>
</evidence>
<dbReference type="PROSITE" id="PS51257">
    <property type="entry name" value="PROKAR_LIPOPROTEIN"/>
    <property type="match status" value="1"/>
</dbReference>
<feature type="binding site" evidence="11">
    <location>
        <position position="173"/>
    </location>
    <ligand>
        <name>Mg(2+)</name>
        <dbReference type="ChEBI" id="CHEBI:18420"/>
    </ligand>
</feature>
<dbReference type="InterPro" id="IPR024932">
    <property type="entry name" value="ApbE"/>
</dbReference>
<comment type="caution">
    <text evidence="13">The sequence shown here is derived from an EMBL/GenBank/DDBJ whole genome shotgun (WGS) entry which is preliminary data.</text>
</comment>
<evidence type="ECO:0000256" key="9">
    <source>
        <dbReference type="ARBA" id="ARBA00048540"/>
    </source>
</evidence>
<dbReference type="AlphaFoldDB" id="A0A507ZJT5"/>
<sequence length="342" mass="38237">MKVLNKFNKMRYLLYTLGFFLLIGCDKEPEATYIEGNALGTTYHIIAYDKQSIRDFTKRVDSVFNAVNQSISTYVESSGISKINRGDTSVVIDKMFRDNLKFSKEIHSKTKGYFDPTVGNIVNLYGFGAEKLTKEIDSSVVDSMMQYVGIEKVTLEDNRIKKEIPNIYLEFNAIGKGYAVDKVAAFLKAQNIENFLVEVGGEIYAQGKNMASNKKWRVGIDNPLQKDDKREISSVIALQNKAMATSGNYRKFRIDSVTGQKYVHTINPKTGFPNKTKILSATVIAQNCALADGYATAFMAMGLAEAKQIIKDINAIEVLLIYDDNGELKNFSTKGFETLSVD</sequence>
<feature type="binding site" evidence="11">
    <location>
        <position position="292"/>
    </location>
    <ligand>
        <name>Mg(2+)</name>
        <dbReference type="ChEBI" id="CHEBI:18420"/>
    </ligand>
</feature>
<comment type="subcellular location">
    <subcellularLocation>
        <location evidence="12">Cell inner membrane</location>
        <topology evidence="12">Lipid-anchor</topology>
        <orientation evidence="12">Periplasmic side</orientation>
    </subcellularLocation>
</comment>
<dbReference type="Proteomes" id="UP000317169">
    <property type="component" value="Unassembled WGS sequence"/>
</dbReference>
<evidence type="ECO:0000256" key="1">
    <source>
        <dbReference type="ARBA" id="ARBA00011955"/>
    </source>
</evidence>
<name>A0A507ZJT5_9FLAO</name>
<evidence type="ECO:0000256" key="12">
    <source>
        <dbReference type="RuleBase" id="RU363002"/>
    </source>
</evidence>
<dbReference type="InterPro" id="IPR003374">
    <property type="entry name" value="ApbE-like_sf"/>
</dbReference>
<comment type="similarity">
    <text evidence="10 12">Belongs to the ApbE family.</text>
</comment>
<evidence type="ECO:0000256" key="10">
    <source>
        <dbReference type="PIRNR" id="PIRNR006268"/>
    </source>
</evidence>
<keyword evidence="7 10" id="KW-0460">Magnesium</keyword>
<dbReference type="Pfam" id="PF02424">
    <property type="entry name" value="ApbE"/>
    <property type="match status" value="1"/>
</dbReference>
<dbReference type="GO" id="GO:0016740">
    <property type="term" value="F:transferase activity"/>
    <property type="evidence" value="ECO:0007669"/>
    <property type="project" value="UniProtKB-UniRule"/>
</dbReference>
<evidence type="ECO:0000256" key="4">
    <source>
        <dbReference type="ARBA" id="ARBA00022679"/>
    </source>
</evidence>
<dbReference type="PANTHER" id="PTHR30040">
    <property type="entry name" value="THIAMINE BIOSYNTHESIS LIPOPROTEIN APBE"/>
    <property type="match status" value="1"/>
</dbReference>
<gene>
    <name evidence="13" type="ORF">FKR84_09610</name>
</gene>
<dbReference type="GO" id="GO:0046872">
    <property type="term" value="F:metal ion binding"/>
    <property type="evidence" value="ECO:0007669"/>
    <property type="project" value="UniProtKB-UniRule"/>
</dbReference>
<feature type="binding site" evidence="11">
    <location>
        <position position="296"/>
    </location>
    <ligand>
        <name>Mg(2+)</name>
        <dbReference type="ChEBI" id="CHEBI:18420"/>
    </ligand>
</feature>
<keyword evidence="12" id="KW-0472">Membrane</keyword>
<proteinExistence type="inferred from homology"/>
<accession>A0A507ZJT5</accession>
<evidence type="ECO:0000256" key="2">
    <source>
        <dbReference type="ARBA" id="ARBA00016337"/>
    </source>
</evidence>
<protein>
    <recommendedName>
        <fullName evidence="2 10">FAD:protein FMN transferase</fullName>
        <ecNumber evidence="1 10">2.7.1.180</ecNumber>
    </recommendedName>
    <alternativeName>
        <fullName evidence="8 10">Flavin transferase</fullName>
    </alternativeName>
</protein>
<keyword evidence="4 10" id="KW-0808">Transferase</keyword>
<keyword evidence="12" id="KW-1003">Cell membrane</keyword>